<name>A0AAU8CRS4_9HYPH</name>
<dbReference type="Pfam" id="PF00126">
    <property type="entry name" value="HTH_1"/>
    <property type="match status" value="1"/>
</dbReference>
<keyword evidence="5" id="KW-0238">DNA-binding</keyword>
<evidence type="ECO:0000256" key="6">
    <source>
        <dbReference type="ARBA" id="ARBA00023163"/>
    </source>
</evidence>
<dbReference type="CDD" id="cd08462">
    <property type="entry name" value="PBP2_NodD"/>
    <property type="match status" value="1"/>
</dbReference>
<dbReference type="EMBL" id="CP159253">
    <property type="protein sequence ID" value="XCG49572.1"/>
    <property type="molecule type" value="Genomic_DNA"/>
</dbReference>
<dbReference type="PANTHER" id="PTHR30118">
    <property type="entry name" value="HTH-TYPE TRANSCRIPTIONAL REGULATOR LEUO-RELATED"/>
    <property type="match status" value="1"/>
</dbReference>
<dbReference type="Pfam" id="PF03466">
    <property type="entry name" value="LysR_substrate"/>
    <property type="match status" value="1"/>
</dbReference>
<gene>
    <name evidence="8" type="ORF">ABVK50_02805</name>
</gene>
<evidence type="ECO:0000256" key="3">
    <source>
        <dbReference type="ARBA" id="ARBA00022491"/>
    </source>
</evidence>
<reference evidence="8" key="1">
    <citation type="submission" date="2024-06" db="EMBL/GenBank/DDBJ databases">
        <title>Mesorhizobium karijinii sp. nov., a symbiont of the iconic Swainsona formosa from arid Australia.</title>
        <authorList>
            <person name="Hill Y.J."/>
            <person name="Watkin E.L.J."/>
            <person name="O'Hara G.W."/>
            <person name="Terpolilli J."/>
            <person name="Tye M.L."/>
            <person name="Kohlmeier M.G."/>
        </authorList>
    </citation>
    <scope>NUCLEOTIDE SEQUENCE</scope>
    <source>
        <strain evidence="8">WSM2240</strain>
    </source>
</reference>
<dbReference type="AlphaFoldDB" id="A0AAU8CRS4"/>
<dbReference type="SUPFAM" id="SSF46785">
    <property type="entry name" value="Winged helix' DNA-binding domain"/>
    <property type="match status" value="1"/>
</dbReference>
<evidence type="ECO:0000256" key="2">
    <source>
        <dbReference type="ARBA" id="ARBA00022458"/>
    </source>
</evidence>
<evidence type="ECO:0000256" key="4">
    <source>
        <dbReference type="ARBA" id="ARBA00023015"/>
    </source>
</evidence>
<dbReference type="PROSITE" id="PS50931">
    <property type="entry name" value="HTH_LYSR"/>
    <property type="match status" value="1"/>
</dbReference>
<dbReference type="Gene3D" id="1.10.10.10">
    <property type="entry name" value="Winged helix-like DNA-binding domain superfamily/Winged helix DNA-binding domain"/>
    <property type="match status" value="1"/>
</dbReference>
<dbReference type="InterPro" id="IPR005119">
    <property type="entry name" value="LysR_subst-bd"/>
</dbReference>
<keyword evidence="2" id="KW-0536">Nodulation</keyword>
<evidence type="ECO:0000256" key="5">
    <source>
        <dbReference type="ARBA" id="ARBA00023125"/>
    </source>
</evidence>
<dbReference type="PANTHER" id="PTHR30118:SF6">
    <property type="entry name" value="HTH-TYPE TRANSCRIPTIONAL REGULATOR LEUO"/>
    <property type="match status" value="1"/>
</dbReference>
<evidence type="ECO:0000313" key="8">
    <source>
        <dbReference type="EMBL" id="XCG49572.1"/>
    </source>
</evidence>
<comment type="similarity">
    <text evidence="1">Belongs to the LysR transcriptional regulatory family.</text>
</comment>
<dbReference type="InterPro" id="IPR000847">
    <property type="entry name" value="LysR_HTH_N"/>
</dbReference>
<keyword evidence="3" id="KW-0678">Repressor</keyword>
<dbReference type="InterPro" id="IPR037416">
    <property type="entry name" value="NodD_PBP2"/>
</dbReference>
<dbReference type="GO" id="GO:0003700">
    <property type="term" value="F:DNA-binding transcription factor activity"/>
    <property type="evidence" value="ECO:0007669"/>
    <property type="project" value="InterPro"/>
</dbReference>
<dbReference type="GO" id="GO:0003677">
    <property type="term" value="F:DNA binding"/>
    <property type="evidence" value="ECO:0007669"/>
    <property type="project" value="UniProtKB-KW"/>
</dbReference>
<evidence type="ECO:0000256" key="1">
    <source>
        <dbReference type="ARBA" id="ARBA00009437"/>
    </source>
</evidence>
<feature type="domain" description="HTH lysR-type" evidence="7">
    <location>
        <begin position="6"/>
        <end position="63"/>
    </location>
</feature>
<dbReference type="SUPFAM" id="SSF53850">
    <property type="entry name" value="Periplasmic binding protein-like II"/>
    <property type="match status" value="1"/>
</dbReference>
<dbReference type="InterPro" id="IPR050389">
    <property type="entry name" value="LysR-type_TF"/>
</dbReference>
<dbReference type="InterPro" id="IPR036390">
    <property type="entry name" value="WH_DNA-bd_sf"/>
</dbReference>
<protein>
    <submittedName>
        <fullName evidence="8">LysR family transcriptional regulator</fullName>
    </submittedName>
</protein>
<dbReference type="PRINTS" id="PR00039">
    <property type="entry name" value="HTHLYSR"/>
</dbReference>
<organism evidence="8">
    <name type="scientific">Mesorhizobium sp. WSM2240</name>
    <dbReference type="NCBI Taxonomy" id="3228851"/>
    <lineage>
        <taxon>Bacteria</taxon>
        <taxon>Pseudomonadati</taxon>
        <taxon>Pseudomonadota</taxon>
        <taxon>Alphaproteobacteria</taxon>
        <taxon>Hyphomicrobiales</taxon>
        <taxon>Phyllobacteriaceae</taxon>
        <taxon>Mesorhizobium</taxon>
    </lineage>
</organism>
<proteinExistence type="inferred from homology"/>
<dbReference type="InterPro" id="IPR036388">
    <property type="entry name" value="WH-like_DNA-bd_sf"/>
</dbReference>
<dbReference type="RefSeq" id="WP_353642894.1">
    <property type="nucleotide sequence ID" value="NZ_CP159253.1"/>
</dbReference>
<sequence length="322" mass="36804">MRFKGLDLNLLVVLDALLTERNLTEAARRINLSQPAMSAAVARLRDFFRDELFAMSGRERILTPRAQALAPAVRDALLCIQCSIISSDPFNPAQSDRRFRIILSDFVTLVFFEKVVERVAREAPAVSFEMLPLDDSPDELLRRGDVDFVIVPEWFLSSAHPRLSLFDERLVCVGCARNKQLPRQLTVEKYMSMKHVSVKFERLRKPKEWFLREHDLKARVEVTVQAFSMIPPLISGTDRIATMPSRLVKHFEHTFPLQIIELPLQLPAFTEAVQWPAVHNNDPASIWMREIMLQEASRMATPRKAKDVTRASNVFSSGLPLV</sequence>
<dbReference type="Gene3D" id="3.40.190.10">
    <property type="entry name" value="Periplasmic binding protein-like II"/>
    <property type="match status" value="2"/>
</dbReference>
<accession>A0AAU8CRS4</accession>
<evidence type="ECO:0000259" key="7">
    <source>
        <dbReference type="PROSITE" id="PS50931"/>
    </source>
</evidence>
<keyword evidence="4" id="KW-0805">Transcription regulation</keyword>
<keyword evidence="6" id="KW-0804">Transcription</keyword>